<keyword evidence="3 5" id="KW-0808">Transferase</keyword>
<dbReference type="SUPFAM" id="SSF55315">
    <property type="entry name" value="L30e-like"/>
    <property type="match status" value="1"/>
</dbReference>
<feature type="domain" description="RNA 2-O ribose methyltransferase substrate binding" evidence="4">
    <location>
        <begin position="31"/>
        <end position="103"/>
    </location>
</feature>
<comment type="similarity">
    <text evidence="1">Belongs to the class IV-like SAM-binding methyltransferase superfamily. RNA methyltransferase TrmH family.</text>
</comment>
<dbReference type="PANTHER" id="PTHR43191:SF2">
    <property type="entry name" value="RRNA METHYLTRANSFERASE 3, MITOCHONDRIAL"/>
    <property type="match status" value="1"/>
</dbReference>
<dbReference type="InterPro" id="IPR029064">
    <property type="entry name" value="Ribosomal_eL30-like_sf"/>
</dbReference>
<gene>
    <name evidence="5" type="ORF">EBQ10_01940</name>
</gene>
<accession>A0A3Q9GEX6</accession>
<dbReference type="Gene3D" id="3.30.1330.30">
    <property type="match status" value="1"/>
</dbReference>
<dbReference type="PANTHER" id="PTHR43191">
    <property type="entry name" value="RRNA METHYLTRANSFERASE 3"/>
    <property type="match status" value="1"/>
</dbReference>
<dbReference type="AlphaFoldDB" id="A0A3Q9GEX6"/>
<evidence type="ECO:0000313" key="5">
    <source>
        <dbReference type="EMBL" id="AZR06174.1"/>
    </source>
</evidence>
<name>A0A3Q9GEX6_9ACTO</name>
<dbReference type="GO" id="GO:0006396">
    <property type="term" value="P:RNA processing"/>
    <property type="evidence" value="ECO:0007669"/>
    <property type="project" value="InterPro"/>
</dbReference>
<dbReference type="GO" id="GO:0003723">
    <property type="term" value="F:RNA binding"/>
    <property type="evidence" value="ECO:0007669"/>
    <property type="project" value="InterPro"/>
</dbReference>
<dbReference type="GO" id="GO:0005737">
    <property type="term" value="C:cytoplasm"/>
    <property type="evidence" value="ECO:0007669"/>
    <property type="project" value="UniProtKB-ARBA"/>
</dbReference>
<protein>
    <submittedName>
        <fullName evidence="5">RNA methyltransferase</fullName>
    </submittedName>
</protein>
<evidence type="ECO:0000256" key="3">
    <source>
        <dbReference type="ARBA" id="ARBA00022679"/>
    </source>
</evidence>
<dbReference type="InterPro" id="IPR013123">
    <property type="entry name" value="SpoU_subst-bd"/>
</dbReference>
<dbReference type="CDD" id="cd18095">
    <property type="entry name" value="SpoU-like_rRNA-MTase"/>
    <property type="match status" value="1"/>
</dbReference>
<organism evidence="5 6">
    <name type="scientific">Trueperella pyogenes</name>
    <dbReference type="NCBI Taxonomy" id="1661"/>
    <lineage>
        <taxon>Bacteria</taxon>
        <taxon>Bacillati</taxon>
        <taxon>Actinomycetota</taxon>
        <taxon>Actinomycetes</taxon>
        <taxon>Actinomycetales</taxon>
        <taxon>Actinomycetaceae</taxon>
        <taxon>Trueperella</taxon>
    </lineage>
</organism>
<dbReference type="InterPro" id="IPR029028">
    <property type="entry name" value="Alpha/beta_knot_MTases"/>
</dbReference>
<evidence type="ECO:0000313" key="6">
    <source>
        <dbReference type="Proteomes" id="UP000275951"/>
    </source>
</evidence>
<proteinExistence type="inferred from homology"/>
<dbReference type="SMART" id="SM00967">
    <property type="entry name" value="SpoU_sub_bind"/>
    <property type="match status" value="1"/>
</dbReference>
<dbReference type="GO" id="GO:0032259">
    <property type="term" value="P:methylation"/>
    <property type="evidence" value="ECO:0007669"/>
    <property type="project" value="UniProtKB-KW"/>
</dbReference>
<reference evidence="5 6" key="1">
    <citation type="submission" date="2018-11" db="EMBL/GenBank/DDBJ databases">
        <title>Multidrug-resistant genes are associated with an 42-kb island TGI1 carrying a complex class 1 integron in a Trueperella pyogenes.</title>
        <authorList>
            <person name="Dong W."/>
        </authorList>
    </citation>
    <scope>NUCLEOTIDE SEQUENCE [LARGE SCALE GENOMIC DNA]</scope>
    <source>
        <strain evidence="5 6">TP4</strain>
    </source>
</reference>
<dbReference type="InterPro" id="IPR051259">
    <property type="entry name" value="rRNA_Methyltransferase"/>
</dbReference>
<dbReference type="Gene3D" id="3.40.1280.10">
    <property type="match status" value="1"/>
</dbReference>
<dbReference type="EMBL" id="CP033905">
    <property type="protein sequence ID" value="AZR06174.1"/>
    <property type="molecule type" value="Genomic_DNA"/>
</dbReference>
<dbReference type="GO" id="GO:0008173">
    <property type="term" value="F:RNA methyltransferase activity"/>
    <property type="evidence" value="ECO:0007669"/>
    <property type="project" value="InterPro"/>
</dbReference>
<evidence type="ECO:0000256" key="2">
    <source>
        <dbReference type="ARBA" id="ARBA00022603"/>
    </source>
</evidence>
<dbReference type="InterPro" id="IPR001537">
    <property type="entry name" value="SpoU_MeTrfase"/>
</dbReference>
<dbReference type="Pfam" id="PF00588">
    <property type="entry name" value="SpoU_methylase"/>
    <property type="match status" value="1"/>
</dbReference>
<dbReference type="InterPro" id="IPR029026">
    <property type="entry name" value="tRNA_m1G_MTases_N"/>
</dbReference>
<sequence length="286" mass="30327">MPRRHTGLTGQAKKAAGLQLRKNRQRFGQILVEGPQAVREILTRPELVRDLYVTEAGLDAHPDLDILAQRVDPFTHVLTEQDFAKLSTSAQGWLAVAEAPLSASLEDVLKASPRLLVGLVESADPGNLGTIIRTADAAGADAVFLGHGSVELYNPKVIRASAGSVFHLPILGVDINDAVRSVRRAGLQVLCADGRGRGDLGVLLMGVRADESARLAQPGELDLSAPTMWLVGNEAHGFTAAQRELADYAVRIPMWGEAESLNAGVATSLCLYASALAQRAGMGTNT</sequence>
<keyword evidence="2 5" id="KW-0489">Methyltransferase</keyword>
<dbReference type="SUPFAM" id="SSF75217">
    <property type="entry name" value="alpha/beta knot"/>
    <property type="match status" value="1"/>
</dbReference>
<dbReference type="RefSeq" id="WP_126919761.1">
    <property type="nucleotide sequence ID" value="NZ_CP033905.1"/>
</dbReference>
<evidence type="ECO:0000256" key="1">
    <source>
        <dbReference type="ARBA" id="ARBA00007228"/>
    </source>
</evidence>
<evidence type="ECO:0000259" key="4">
    <source>
        <dbReference type="SMART" id="SM00967"/>
    </source>
</evidence>
<dbReference type="Proteomes" id="UP000275951">
    <property type="component" value="Chromosome"/>
</dbReference>